<dbReference type="EMBL" id="JBHTMM010000106">
    <property type="protein sequence ID" value="MFD1312151.1"/>
    <property type="molecule type" value="Genomic_DNA"/>
</dbReference>
<keyword evidence="2" id="KW-1185">Reference proteome</keyword>
<accession>A0ABW3XT21</accession>
<sequence>MSKLVLRITTAGLLATAGFIGALGANITVPAIAHGQVAVSSPFPAHSVHAAPLGDDQWG</sequence>
<dbReference type="RefSeq" id="WP_168525202.1">
    <property type="nucleotide sequence ID" value="NZ_JBHSKH010000006.1"/>
</dbReference>
<organism evidence="1 2">
    <name type="scientific">Streptomyces kaempferi</name>
    <dbReference type="NCBI Taxonomy" id="333725"/>
    <lineage>
        <taxon>Bacteria</taxon>
        <taxon>Bacillati</taxon>
        <taxon>Actinomycetota</taxon>
        <taxon>Actinomycetes</taxon>
        <taxon>Kitasatosporales</taxon>
        <taxon>Streptomycetaceae</taxon>
        <taxon>Streptomyces</taxon>
    </lineage>
</organism>
<name>A0ABW3XT21_9ACTN</name>
<gene>
    <name evidence="1" type="ORF">ACFQ5X_40955</name>
</gene>
<protein>
    <submittedName>
        <fullName evidence="1">Uncharacterized protein</fullName>
    </submittedName>
</protein>
<evidence type="ECO:0000313" key="2">
    <source>
        <dbReference type="Proteomes" id="UP001597058"/>
    </source>
</evidence>
<comment type="caution">
    <text evidence="1">The sequence shown here is derived from an EMBL/GenBank/DDBJ whole genome shotgun (WGS) entry which is preliminary data.</text>
</comment>
<reference evidence="2" key="1">
    <citation type="journal article" date="2019" name="Int. J. Syst. Evol. Microbiol.">
        <title>The Global Catalogue of Microorganisms (GCM) 10K type strain sequencing project: providing services to taxonomists for standard genome sequencing and annotation.</title>
        <authorList>
            <consortium name="The Broad Institute Genomics Platform"/>
            <consortium name="The Broad Institute Genome Sequencing Center for Infectious Disease"/>
            <person name="Wu L."/>
            <person name="Ma J."/>
        </authorList>
    </citation>
    <scope>NUCLEOTIDE SEQUENCE [LARGE SCALE GENOMIC DNA]</scope>
    <source>
        <strain evidence="2">CGMCC 4.7020</strain>
    </source>
</reference>
<proteinExistence type="predicted"/>
<dbReference type="Proteomes" id="UP001597058">
    <property type="component" value="Unassembled WGS sequence"/>
</dbReference>
<evidence type="ECO:0000313" key="1">
    <source>
        <dbReference type="EMBL" id="MFD1312151.1"/>
    </source>
</evidence>